<dbReference type="Proteomes" id="UP000188354">
    <property type="component" value="Unassembled WGS sequence"/>
</dbReference>
<keyword evidence="2" id="KW-1185">Reference proteome</keyword>
<dbReference type="EMBL" id="KV862233">
    <property type="protein sequence ID" value="OIV89846.1"/>
    <property type="molecule type" value="Genomic_DNA"/>
</dbReference>
<accession>A0A1J7FPJ5</accession>
<sequence>MIQSHPHSSEAPRDNNFNVIEESIVIQRKLKPSMVSSFHHHHQNLMIPKEASFNNTDYNSFTNFSPN</sequence>
<dbReference type="AlphaFoldDB" id="A0A1J7FPJ5"/>
<reference evidence="1 2" key="1">
    <citation type="journal article" date="2017" name="Plant Biotechnol. J.">
        <title>A comprehensive draft genome sequence for lupin (Lupinus angustifolius), an emerging health food: insights into plant-microbe interactions and legume evolution.</title>
        <authorList>
            <person name="Hane J.K."/>
            <person name="Ming Y."/>
            <person name="Kamphuis L.G."/>
            <person name="Nelson M.N."/>
            <person name="Garg G."/>
            <person name="Atkins C.A."/>
            <person name="Bayer P.E."/>
            <person name="Bravo A."/>
            <person name="Bringans S."/>
            <person name="Cannon S."/>
            <person name="Edwards D."/>
            <person name="Foley R."/>
            <person name="Gao L.L."/>
            <person name="Harrison M.J."/>
            <person name="Huang W."/>
            <person name="Hurgobin B."/>
            <person name="Li S."/>
            <person name="Liu C.W."/>
            <person name="McGrath A."/>
            <person name="Morahan G."/>
            <person name="Murray J."/>
            <person name="Weller J."/>
            <person name="Jian J."/>
            <person name="Singh K.B."/>
        </authorList>
    </citation>
    <scope>NUCLEOTIDE SEQUENCE [LARGE SCALE GENOMIC DNA]</scope>
    <source>
        <strain evidence="2">cv. Tanjil</strain>
        <tissue evidence="1">Whole plant</tissue>
    </source>
</reference>
<gene>
    <name evidence="1" type="ORF">TanjilG_27452</name>
</gene>
<proteinExistence type="predicted"/>
<evidence type="ECO:0000313" key="1">
    <source>
        <dbReference type="EMBL" id="OIV89846.1"/>
    </source>
</evidence>
<evidence type="ECO:0000313" key="2">
    <source>
        <dbReference type="Proteomes" id="UP000188354"/>
    </source>
</evidence>
<protein>
    <submittedName>
        <fullName evidence="1">Uncharacterized protein</fullName>
    </submittedName>
</protein>
<dbReference type="Gramene" id="OIV89846">
    <property type="protein sequence ID" value="OIV89846"/>
    <property type="gene ID" value="TanjilG_27452"/>
</dbReference>
<name>A0A1J7FPJ5_LUPAN</name>
<organism evidence="1 2">
    <name type="scientific">Lupinus angustifolius</name>
    <name type="common">Narrow-leaved blue lupine</name>
    <dbReference type="NCBI Taxonomy" id="3871"/>
    <lineage>
        <taxon>Eukaryota</taxon>
        <taxon>Viridiplantae</taxon>
        <taxon>Streptophyta</taxon>
        <taxon>Embryophyta</taxon>
        <taxon>Tracheophyta</taxon>
        <taxon>Spermatophyta</taxon>
        <taxon>Magnoliopsida</taxon>
        <taxon>eudicotyledons</taxon>
        <taxon>Gunneridae</taxon>
        <taxon>Pentapetalae</taxon>
        <taxon>rosids</taxon>
        <taxon>fabids</taxon>
        <taxon>Fabales</taxon>
        <taxon>Fabaceae</taxon>
        <taxon>Papilionoideae</taxon>
        <taxon>50 kb inversion clade</taxon>
        <taxon>genistoids sensu lato</taxon>
        <taxon>core genistoids</taxon>
        <taxon>Genisteae</taxon>
        <taxon>Lupinus</taxon>
    </lineage>
</organism>